<reference evidence="2" key="1">
    <citation type="submission" date="2021-03" db="EMBL/GenBank/DDBJ databases">
        <title>Draft genome sequence of rust myrtle Austropuccinia psidii MF-1, a brazilian biotype.</title>
        <authorList>
            <person name="Quecine M.C."/>
            <person name="Pachon D.M.R."/>
            <person name="Bonatelli M.L."/>
            <person name="Correr F.H."/>
            <person name="Franceschini L.M."/>
            <person name="Leite T.F."/>
            <person name="Margarido G.R.A."/>
            <person name="Almeida C.A."/>
            <person name="Ferrarezi J.A."/>
            <person name="Labate C.A."/>
        </authorList>
    </citation>
    <scope>NUCLEOTIDE SEQUENCE</scope>
    <source>
        <strain evidence="2">MF-1</strain>
    </source>
</reference>
<protein>
    <submittedName>
        <fullName evidence="2">Uncharacterized protein</fullName>
    </submittedName>
</protein>
<name>A0A9Q3BJ00_9BASI</name>
<dbReference type="OrthoDB" id="3068303at2759"/>
<sequence>MSKQISIISSVKDTSKGESVDNQLVEAWINTSLSPKMRHDLTDVLYTYKNSFASDNEPLGVIQGHEVDITLNIDKPYPQVLRRKPYPTSPKAREALENISQS</sequence>
<evidence type="ECO:0000313" key="2">
    <source>
        <dbReference type="EMBL" id="MBW0466174.1"/>
    </source>
</evidence>
<proteinExistence type="predicted"/>
<gene>
    <name evidence="2" type="ORF">O181_005889</name>
</gene>
<dbReference type="Proteomes" id="UP000765509">
    <property type="component" value="Unassembled WGS sequence"/>
</dbReference>
<feature type="region of interest" description="Disordered" evidence="1">
    <location>
        <begin position="80"/>
        <end position="102"/>
    </location>
</feature>
<dbReference type="AlphaFoldDB" id="A0A9Q3BJ00"/>
<comment type="caution">
    <text evidence="2">The sequence shown here is derived from an EMBL/GenBank/DDBJ whole genome shotgun (WGS) entry which is preliminary data.</text>
</comment>
<evidence type="ECO:0000256" key="1">
    <source>
        <dbReference type="SAM" id="MobiDB-lite"/>
    </source>
</evidence>
<organism evidence="2 3">
    <name type="scientific">Austropuccinia psidii MF-1</name>
    <dbReference type="NCBI Taxonomy" id="1389203"/>
    <lineage>
        <taxon>Eukaryota</taxon>
        <taxon>Fungi</taxon>
        <taxon>Dikarya</taxon>
        <taxon>Basidiomycota</taxon>
        <taxon>Pucciniomycotina</taxon>
        <taxon>Pucciniomycetes</taxon>
        <taxon>Pucciniales</taxon>
        <taxon>Sphaerophragmiaceae</taxon>
        <taxon>Austropuccinia</taxon>
    </lineage>
</organism>
<keyword evidence="3" id="KW-1185">Reference proteome</keyword>
<dbReference type="EMBL" id="AVOT02001230">
    <property type="protein sequence ID" value="MBW0466174.1"/>
    <property type="molecule type" value="Genomic_DNA"/>
</dbReference>
<accession>A0A9Q3BJ00</accession>
<evidence type="ECO:0000313" key="3">
    <source>
        <dbReference type="Proteomes" id="UP000765509"/>
    </source>
</evidence>